<dbReference type="AlphaFoldDB" id="A0A3N4PPJ4"/>
<sequence>MLINSDSLNKQIFRIHRITGLIAGVFLLLLSFTGSLLVFSDEIDHTLNVTAFHVKPEGPRRPLNELYRTGASAVPGNPYLYFLRLPQAPSETVVMRAEYSADHKIYIYLHPYTGQVLHTRSNKGYFTGALLYLHFTLLSGVNGSIAVMIIGFLIIISLLTGLHVYRKHLLKVLTFRDRIEWKHRSRRWRNLHRVVGVWALLFNLLIVITGILIQFKVVGARVGKKPPSVAVNAPPDFDRAYEVARGGITDFTILGVRPPKKAGDPVVFTGNAGESRVLGEYNSSVSIDPASDTIVKKLDFKTAPLGKKLNASVNQLHFGNFGGVGLKIVYCLLGLTPGIMALSGVLIWWRRKYGVMKRRSGR</sequence>
<dbReference type="Pfam" id="PF03929">
    <property type="entry name" value="PepSY_TM"/>
    <property type="match status" value="1"/>
</dbReference>
<evidence type="ECO:0000313" key="3">
    <source>
        <dbReference type="Proteomes" id="UP000278351"/>
    </source>
</evidence>
<evidence type="ECO:0000256" key="1">
    <source>
        <dbReference type="SAM" id="Phobius"/>
    </source>
</evidence>
<accession>A0A3N4PPJ4</accession>
<organism evidence="2 3">
    <name type="scientific">Chitinophaga lutea</name>
    <dbReference type="NCBI Taxonomy" id="2488634"/>
    <lineage>
        <taxon>Bacteria</taxon>
        <taxon>Pseudomonadati</taxon>
        <taxon>Bacteroidota</taxon>
        <taxon>Chitinophagia</taxon>
        <taxon>Chitinophagales</taxon>
        <taxon>Chitinophagaceae</taxon>
        <taxon>Chitinophaga</taxon>
    </lineage>
</organism>
<dbReference type="InterPro" id="IPR005625">
    <property type="entry name" value="PepSY-ass_TM"/>
</dbReference>
<reference evidence="2 3" key="1">
    <citation type="submission" date="2018-11" db="EMBL/GenBank/DDBJ databases">
        <title>Chitinophaga lutea sp.nov., isolate from arsenic contaminated soil.</title>
        <authorList>
            <person name="Zong Y."/>
        </authorList>
    </citation>
    <scope>NUCLEOTIDE SEQUENCE [LARGE SCALE GENOMIC DNA]</scope>
    <source>
        <strain evidence="2 3">ZY74</strain>
    </source>
</reference>
<dbReference type="EMBL" id="RPDH01000002">
    <property type="protein sequence ID" value="RPE09608.1"/>
    <property type="molecule type" value="Genomic_DNA"/>
</dbReference>
<keyword evidence="1" id="KW-0812">Transmembrane</keyword>
<dbReference type="PANTHER" id="PTHR34219:SF3">
    <property type="entry name" value="BLL7967 PROTEIN"/>
    <property type="match status" value="1"/>
</dbReference>
<feature type="transmembrane region" description="Helical" evidence="1">
    <location>
        <begin position="21"/>
        <end position="39"/>
    </location>
</feature>
<feature type="transmembrane region" description="Helical" evidence="1">
    <location>
        <begin position="327"/>
        <end position="349"/>
    </location>
</feature>
<proteinExistence type="predicted"/>
<feature type="transmembrane region" description="Helical" evidence="1">
    <location>
        <begin position="194"/>
        <end position="215"/>
    </location>
</feature>
<name>A0A3N4PPJ4_9BACT</name>
<protein>
    <submittedName>
        <fullName evidence="2">PepSY domain-containing protein</fullName>
    </submittedName>
</protein>
<dbReference type="Proteomes" id="UP000278351">
    <property type="component" value="Unassembled WGS sequence"/>
</dbReference>
<keyword evidence="3" id="KW-1185">Reference proteome</keyword>
<dbReference type="PANTHER" id="PTHR34219">
    <property type="entry name" value="IRON-REGULATED INNER MEMBRANE PROTEIN-RELATED"/>
    <property type="match status" value="1"/>
</dbReference>
<feature type="transmembrane region" description="Helical" evidence="1">
    <location>
        <begin position="145"/>
        <end position="165"/>
    </location>
</feature>
<keyword evidence="1" id="KW-0472">Membrane</keyword>
<comment type="caution">
    <text evidence="2">The sequence shown here is derived from an EMBL/GenBank/DDBJ whole genome shotgun (WGS) entry which is preliminary data.</text>
</comment>
<keyword evidence="1" id="KW-1133">Transmembrane helix</keyword>
<evidence type="ECO:0000313" key="2">
    <source>
        <dbReference type="EMBL" id="RPE09608.1"/>
    </source>
</evidence>
<gene>
    <name evidence="2" type="ORF">EGT74_21765</name>
</gene>